<evidence type="ECO:0000256" key="1">
    <source>
        <dbReference type="SAM" id="Phobius"/>
    </source>
</evidence>
<comment type="caution">
    <text evidence="2">The sequence shown here is derived from an EMBL/GenBank/DDBJ whole genome shotgun (WGS) entry which is preliminary data.</text>
</comment>
<proteinExistence type="predicted"/>
<accession>A0A4Q8B7Z0</accession>
<organism evidence="2 3">
    <name type="scientific">Micromonospora kangleipakensis</name>
    <dbReference type="NCBI Taxonomy" id="1077942"/>
    <lineage>
        <taxon>Bacteria</taxon>
        <taxon>Bacillati</taxon>
        <taxon>Actinomycetota</taxon>
        <taxon>Actinomycetes</taxon>
        <taxon>Micromonosporales</taxon>
        <taxon>Micromonosporaceae</taxon>
        <taxon>Micromonospora</taxon>
    </lineage>
</organism>
<dbReference type="Proteomes" id="UP000294114">
    <property type="component" value="Unassembled WGS sequence"/>
</dbReference>
<keyword evidence="1" id="KW-0812">Transmembrane</keyword>
<name>A0A4Q8B7Z0_9ACTN</name>
<evidence type="ECO:0000313" key="2">
    <source>
        <dbReference type="EMBL" id="RZU73802.1"/>
    </source>
</evidence>
<keyword evidence="1" id="KW-1133">Transmembrane helix</keyword>
<feature type="transmembrane region" description="Helical" evidence="1">
    <location>
        <begin position="44"/>
        <end position="62"/>
    </location>
</feature>
<feature type="transmembrane region" description="Helical" evidence="1">
    <location>
        <begin position="19"/>
        <end position="37"/>
    </location>
</feature>
<protein>
    <submittedName>
        <fullName evidence="2">Uncharacterized protein</fullName>
    </submittedName>
</protein>
<dbReference type="EMBL" id="SHLD01000001">
    <property type="protein sequence ID" value="RZU73802.1"/>
    <property type="molecule type" value="Genomic_DNA"/>
</dbReference>
<gene>
    <name evidence="2" type="ORF">EV384_2230</name>
</gene>
<feature type="transmembrane region" description="Helical" evidence="1">
    <location>
        <begin position="82"/>
        <end position="109"/>
    </location>
</feature>
<evidence type="ECO:0000313" key="3">
    <source>
        <dbReference type="Proteomes" id="UP000294114"/>
    </source>
</evidence>
<keyword evidence="1" id="KW-0472">Membrane</keyword>
<dbReference type="AlphaFoldDB" id="A0A4Q8B7Z0"/>
<reference evidence="2 3" key="1">
    <citation type="submission" date="2019-02" db="EMBL/GenBank/DDBJ databases">
        <title>Sequencing the genomes of 1000 actinobacteria strains.</title>
        <authorList>
            <person name="Klenk H.-P."/>
        </authorList>
    </citation>
    <scope>NUCLEOTIDE SEQUENCE [LARGE SCALE GENOMIC DNA]</scope>
    <source>
        <strain evidence="2 3">DSM 45612</strain>
    </source>
</reference>
<keyword evidence="3" id="KW-1185">Reference proteome</keyword>
<sequence>MDVAVSTTDVAGSRLPPFWSSRLLAVALSALFVVGLARPDTLPARLFASAYGLTALAGLALGRKWIAQAPIRPRWADDGLTASLGITIFLLIPVLAGFGIALLPGLFAADFPGERRARELTTMLRNTTTSNR</sequence>